<name>A0A7G6YA18_9MICO</name>
<dbReference type="KEGG" id="lse:F1C12_09460"/>
<gene>
    <name evidence="1" type="ORF">F1C12_09460</name>
</gene>
<evidence type="ECO:0000313" key="1">
    <source>
        <dbReference type="EMBL" id="QNE35333.1"/>
    </source>
</evidence>
<dbReference type="Gene3D" id="1.10.10.1150">
    <property type="entry name" value="Coenzyme PQQ synthesis protein D (PqqD)"/>
    <property type="match status" value="1"/>
</dbReference>
<accession>A0A7G6YA18</accession>
<organism evidence="1 2">
    <name type="scientific">Leifsonia shinshuensis</name>
    <dbReference type="NCBI Taxonomy" id="150026"/>
    <lineage>
        <taxon>Bacteria</taxon>
        <taxon>Bacillati</taxon>
        <taxon>Actinomycetota</taxon>
        <taxon>Actinomycetes</taxon>
        <taxon>Micrococcales</taxon>
        <taxon>Microbacteriaceae</taxon>
        <taxon>Leifsonia</taxon>
    </lineage>
</organism>
<sequence length="122" mass="13450">MADVMCADRAGDIEGEPMRRVHRHARSVVWVETTAARWAVADVADFRQFVLNGTSGLLWRSFDGHTSDGGIVEHVLAAFPGHPDTARADCRALIDELVRLRLLEPAHPEPDHDLADDAGMEL</sequence>
<dbReference type="Proteomes" id="UP000515511">
    <property type="component" value="Chromosome"/>
</dbReference>
<dbReference type="InterPro" id="IPR008792">
    <property type="entry name" value="PQQD"/>
</dbReference>
<dbReference type="Pfam" id="PF05402">
    <property type="entry name" value="PqqD"/>
    <property type="match status" value="1"/>
</dbReference>
<evidence type="ECO:0000313" key="2">
    <source>
        <dbReference type="Proteomes" id="UP000515511"/>
    </source>
</evidence>
<dbReference type="AlphaFoldDB" id="A0A7G6YA18"/>
<dbReference type="InterPro" id="IPR041881">
    <property type="entry name" value="PqqD_sf"/>
</dbReference>
<dbReference type="EMBL" id="CP043641">
    <property type="protein sequence ID" value="QNE35333.1"/>
    <property type="molecule type" value="Genomic_DNA"/>
</dbReference>
<proteinExistence type="predicted"/>
<reference evidence="2" key="1">
    <citation type="submission" date="2019-09" db="EMBL/GenBank/DDBJ databases">
        <title>Antimicrobial potential of Antarctic Bacteria.</title>
        <authorList>
            <person name="Benaud N."/>
            <person name="Edwards R.J."/>
            <person name="Ferrari B.C."/>
        </authorList>
    </citation>
    <scope>NUCLEOTIDE SEQUENCE [LARGE SCALE GENOMIC DNA]</scope>
    <source>
        <strain evidence="2">INR9</strain>
    </source>
</reference>
<protein>
    <submittedName>
        <fullName evidence="1">PqqD family protein</fullName>
    </submittedName>
</protein>